<protein>
    <submittedName>
        <fullName evidence="1">Uncharacterized protein</fullName>
    </submittedName>
</protein>
<evidence type="ECO:0000313" key="2">
    <source>
        <dbReference type="Proteomes" id="UP001590950"/>
    </source>
</evidence>
<accession>A0ABR4AM16</accession>
<organism evidence="1 2">
    <name type="scientific">Stereocaulon virgatum</name>
    <dbReference type="NCBI Taxonomy" id="373712"/>
    <lineage>
        <taxon>Eukaryota</taxon>
        <taxon>Fungi</taxon>
        <taxon>Dikarya</taxon>
        <taxon>Ascomycota</taxon>
        <taxon>Pezizomycotina</taxon>
        <taxon>Lecanoromycetes</taxon>
        <taxon>OSLEUM clade</taxon>
        <taxon>Lecanoromycetidae</taxon>
        <taxon>Lecanorales</taxon>
        <taxon>Lecanorineae</taxon>
        <taxon>Stereocaulaceae</taxon>
        <taxon>Stereocaulon</taxon>
    </lineage>
</organism>
<comment type="caution">
    <text evidence="1">The sequence shown here is derived from an EMBL/GenBank/DDBJ whole genome shotgun (WGS) entry which is preliminary data.</text>
</comment>
<dbReference type="Proteomes" id="UP001590950">
    <property type="component" value="Unassembled WGS sequence"/>
</dbReference>
<gene>
    <name evidence="1" type="ORF">N7G274_002168</name>
</gene>
<evidence type="ECO:0000313" key="1">
    <source>
        <dbReference type="EMBL" id="KAL2045737.1"/>
    </source>
</evidence>
<dbReference type="EMBL" id="JBEFKJ010000006">
    <property type="protein sequence ID" value="KAL2045737.1"/>
    <property type="molecule type" value="Genomic_DNA"/>
</dbReference>
<sequence>MAMFESALYKLSSIELKDYKDLLTYLPVFRECTATLEEMGSPSPHKQQVAFYKRGLPRYLQHHMFTLSQYDVRNNREVNLDSITIGLMNFHR</sequence>
<proteinExistence type="predicted"/>
<reference evidence="1 2" key="1">
    <citation type="submission" date="2024-09" db="EMBL/GenBank/DDBJ databases">
        <title>Rethinking Asexuality: The Enigmatic Case of Functional Sexual Genes in Lepraria (Stereocaulaceae).</title>
        <authorList>
            <person name="Doellman M."/>
            <person name="Sun Y."/>
            <person name="Barcenas-Pena A."/>
            <person name="Lumbsch H.T."/>
            <person name="Grewe F."/>
        </authorList>
    </citation>
    <scope>NUCLEOTIDE SEQUENCE [LARGE SCALE GENOMIC DNA]</scope>
    <source>
        <strain evidence="1 2">Mercado 3170</strain>
    </source>
</reference>
<keyword evidence="2" id="KW-1185">Reference proteome</keyword>
<name>A0ABR4AM16_9LECA</name>